<dbReference type="InterPro" id="IPR022398">
    <property type="entry name" value="Peptidase_S8_His-AS"/>
</dbReference>
<name>A0ABN2GSM7_9ACTN</name>
<dbReference type="PANTHER" id="PTHR43806">
    <property type="entry name" value="PEPTIDASE S8"/>
    <property type="match status" value="1"/>
</dbReference>
<dbReference type="EMBL" id="BAAANF010000006">
    <property type="protein sequence ID" value="GAA1676188.1"/>
    <property type="molecule type" value="Genomic_DNA"/>
</dbReference>
<feature type="active site" description="Charge relay system" evidence="5">
    <location>
        <position position="233"/>
    </location>
</feature>
<organism evidence="7 8">
    <name type="scientific">Kribbella yunnanensis</name>
    <dbReference type="NCBI Taxonomy" id="190194"/>
    <lineage>
        <taxon>Bacteria</taxon>
        <taxon>Bacillati</taxon>
        <taxon>Actinomycetota</taxon>
        <taxon>Actinomycetes</taxon>
        <taxon>Propionibacteriales</taxon>
        <taxon>Kribbellaceae</taxon>
        <taxon>Kribbella</taxon>
    </lineage>
</organism>
<dbReference type="InterPro" id="IPR036852">
    <property type="entry name" value="Peptidase_S8/S53_dom_sf"/>
</dbReference>
<evidence type="ECO:0000256" key="5">
    <source>
        <dbReference type="PROSITE-ProRule" id="PRU01240"/>
    </source>
</evidence>
<dbReference type="Proteomes" id="UP001500280">
    <property type="component" value="Unassembled WGS sequence"/>
</dbReference>
<comment type="caution">
    <text evidence="7">The sequence shown here is derived from an EMBL/GenBank/DDBJ whole genome shotgun (WGS) entry which is preliminary data.</text>
</comment>
<accession>A0ABN2GSM7</accession>
<keyword evidence="2 5" id="KW-0645">Protease</keyword>
<dbReference type="InterPro" id="IPR050131">
    <property type="entry name" value="Peptidase_S8_subtilisin-like"/>
</dbReference>
<dbReference type="PROSITE" id="PS51892">
    <property type="entry name" value="SUBTILASE"/>
    <property type="match status" value="1"/>
</dbReference>
<evidence type="ECO:0000313" key="7">
    <source>
        <dbReference type="EMBL" id="GAA1676188.1"/>
    </source>
</evidence>
<keyword evidence="8" id="KW-1185">Reference proteome</keyword>
<evidence type="ECO:0000256" key="3">
    <source>
        <dbReference type="ARBA" id="ARBA00022801"/>
    </source>
</evidence>
<proteinExistence type="inferred from homology"/>
<dbReference type="InterPro" id="IPR000209">
    <property type="entry name" value="Peptidase_S8/S53_dom"/>
</dbReference>
<dbReference type="SUPFAM" id="SSF52743">
    <property type="entry name" value="Subtilisin-like"/>
    <property type="match status" value="1"/>
</dbReference>
<keyword evidence="3 5" id="KW-0378">Hydrolase</keyword>
<feature type="domain" description="Peptidase S8/S53" evidence="6">
    <location>
        <begin position="193"/>
        <end position="454"/>
    </location>
</feature>
<evidence type="ECO:0000259" key="6">
    <source>
        <dbReference type="Pfam" id="PF00082"/>
    </source>
</evidence>
<sequence>MVGALAALLGVGVLVYQLPGQPADAAAAQPAGAEQVVTLVTGDKVAVRPDGKTWQVRVEPRAGRRTGFLQNVGPGGVTVIPADVAQLVRDGKLDRALFDVTGLIARGLADGKSPTLPLLVQTDGRRSAGTLGRMTRQLAKGNLAAVSAPKGKALKQLPAGIKRVWLNGRAKPTLDVSVPQVGAPAAWQAGHSGKGAKLAVLDTGYDAAHPDLQGAVAASKDFTGEGIQDEVGHGTHVASIATGRGTASKGKYTGVAKDAGLLIGKVCTWEGCPWDAIIAGMQWAADSGAKVVNLSLGGDASDGTDLLSTELNRISAATGALFVVAAGNAGPGGRVSSPAAADRALAVGSVTKQDELSEFSSVGPRAGDYGLKPDIAAPGSDIVAARAKGTLDDDAVDENYARLSGTSMAAPHVTGAAAILAAQHAEWTGERLKAVLMSSAQPLDGISVFAQGAGRLDVARADRQQVVTDAAALQFGRLVWPHADREPIARKVIFRNLGTTAVTLATKLDVPDAPAGFAKVDAATLTVPAGGQAVATVTIDPKLGRLGTFEGRLVARSADGSVVVQTPFGVHKEEESFDFELKVIDRNGAVLPATGSSATARILNLDRPEIDLFPVEPGEKLRLPKGRYQVGAYVYTANAGYALPSVTAYAQPELSLDSDRVLTIDARPGKPVRHRVDRPGRTNGTFAMVTTTAAGRSTLSSWFADRSFAVPTAGSSADLGFLDGSSTEADEVVITDQRGTTMPVDWASGDDTRFIGSRKLRTVNVGHATEADLAQVEVKGKLAMFTLDVNEVGDYAARVQRLAELGAAATLNYLTDENAWPGDEPSIPSVVADGPGIRRLVANAGAWATLTGRPQSPYRYDVLFGHRGGIPAAMDRRIRDRDLITEQTAYHGKPGEVVSVLPVGSAGDLGRLGIQWAERITLPLQRTVLRSAAPITWTDEMLTDNARYRSDVLNRGPGRISTAWLAPVTGPAPAVEAIRDGDGLSIRLPLVSDGAGHAASASNEGYEGSTTLWRGDQQIAHSDRPGDPLTTEVAGEQATYRLVATARRTGQPTQVSAEWTFRSGRTAAAQPVPLVTVGLQPPVRLDNTAPGGRTFRIPVTARQSATVVSVEYSTDNGKTWTNAVLANGVATVKHPATGWISLRSSAKDADGNKVVQTTLAAYQVR</sequence>
<dbReference type="InterPro" id="IPR023828">
    <property type="entry name" value="Peptidase_S8_Ser-AS"/>
</dbReference>
<feature type="active site" description="Charge relay system" evidence="5">
    <location>
        <position position="407"/>
    </location>
</feature>
<evidence type="ECO:0000256" key="1">
    <source>
        <dbReference type="ARBA" id="ARBA00011073"/>
    </source>
</evidence>
<gene>
    <name evidence="7" type="ORF">GCM10009745_19250</name>
</gene>
<dbReference type="PANTHER" id="PTHR43806:SF11">
    <property type="entry name" value="CEREVISIN-RELATED"/>
    <property type="match status" value="1"/>
</dbReference>
<evidence type="ECO:0000313" key="8">
    <source>
        <dbReference type="Proteomes" id="UP001500280"/>
    </source>
</evidence>
<dbReference type="InterPro" id="IPR015500">
    <property type="entry name" value="Peptidase_S8_subtilisin-rel"/>
</dbReference>
<protein>
    <recommendedName>
        <fullName evidence="6">Peptidase S8/S53 domain-containing protein</fullName>
    </recommendedName>
</protein>
<feature type="active site" description="Charge relay system" evidence="5">
    <location>
        <position position="202"/>
    </location>
</feature>
<comment type="similarity">
    <text evidence="1 5">Belongs to the peptidase S8 family.</text>
</comment>
<evidence type="ECO:0000256" key="4">
    <source>
        <dbReference type="ARBA" id="ARBA00022825"/>
    </source>
</evidence>
<dbReference type="Pfam" id="PF00082">
    <property type="entry name" value="Peptidase_S8"/>
    <property type="match status" value="1"/>
</dbReference>
<reference evidence="7 8" key="1">
    <citation type="journal article" date="2019" name="Int. J. Syst. Evol. Microbiol.">
        <title>The Global Catalogue of Microorganisms (GCM) 10K type strain sequencing project: providing services to taxonomists for standard genome sequencing and annotation.</title>
        <authorList>
            <consortium name="The Broad Institute Genomics Platform"/>
            <consortium name="The Broad Institute Genome Sequencing Center for Infectious Disease"/>
            <person name="Wu L."/>
            <person name="Ma J."/>
        </authorList>
    </citation>
    <scope>NUCLEOTIDE SEQUENCE [LARGE SCALE GENOMIC DNA]</scope>
    <source>
        <strain evidence="7 8">JCM 14307</strain>
    </source>
</reference>
<dbReference type="PROSITE" id="PS00138">
    <property type="entry name" value="SUBTILASE_SER"/>
    <property type="match status" value="1"/>
</dbReference>
<dbReference type="Gene3D" id="3.40.50.200">
    <property type="entry name" value="Peptidase S8/S53 domain"/>
    <property type="match status" value="1"/>
</dbReference>
<evidence type="ECO:0000256" key="2">
    <source>
        <dbReference type="ARBA" id="ARBA00022670"/>
    </source>
</evidence>
<keyword evidence="4 5" id="KW-0720">Serine protease</keyword>
<dbReference type="PRINTS" id="PR00723">
    <property type="entry name" value="SUBTILISIN"/>
</dbReference>
<dbReference type="PROSITE" id="PS00137">
    <property type="entry name" value="SUBTILASE_HIS"/>
    <property type="match status" value="1"/>
</dbReference>